<sequence>MLLLLSIGLGVWYFFYKPSSSLTSNNESSPVAELTNETPSPKITTNPMESFATALFASDYKVTSSGKFDVIKQDDSSTVTSSLDLNNGTIYLKKGAVVKIENNDADMNTTVYRNGTDLYVISPDQKTYSILESSNSIYSFFDSIFVASYPLIPLLEDTQQGIVTWQKNSNNEWQADWAWKTPFDLTDINVQVKVSLDSETGLITTLYMKFEGSDQWQEGTFVYEKIENIDSLLTTPSDYTKEDSGF</sequence>
<reference evidence="2 3" key="1">
    <citation type="submission" date="2017-09" db="EMBL/GenBank/DDBJ databases">
        <title>Depth-based differentiation of microbial function through sediment-hosted aquifers and enrichment of novel symbionts in the deep terrestrial subsurface.</title>
        <authorList>
            <person name="Probst A.J."/>
            <person name="Ladd B."/>
            <person name="Jarett J.K."/>
            <person name="Geller-Mcgrath D.E."/>
            <person name="Sieber C.M."/>
            <person name="Emerson J.B."/>
            <person name="Anantharaman K."/>
            <person name="Thomas B.C."/>
            <person name="Malmstrom R."/>
            <person name="Stieglmeier M."/>
            <person name="Klingl A."/>
            <person name="Woyke T."/>
            <person name="Ryan C.M."/>
            <person name="Banfield J.F."/>
        </authorList>
    </citation>
    <scope>NUCLEOTIDE SEQUENCE [LARGE SCALE GENOMIC DNA]</scope>
    <source>
        <strain evidence="2">CG22_combo_CG10-13_8_21_14_all_39_12</strain>
    </source>
</reference>
<evidence type="ECO:0000313" key="3">
    <source>
        <dbReference type="Proteomes" id="UP000228495"/>
    </source>
</evidence>
<feature type="region of interest" description="Disordered" evidence="1">
    <location>
        <begin position="22"/>
        <end position="43"/>
    </location>
</feature>
<evidence type="ECO:0000256" key="1">
    <source>
        <dbReference type="SAM" id="MobiDB-lite"/>
    </source>
</evidence>
<proteinExistence type="predicted"/>
<gene>
    <name evidence="2" type="ORF">COX05_04660</name>
</gene>
<protein>
    <submittedName>
        <fullName evidence="2">Uncharacterized protein</fullName>
    </submittedName>
</protein>
<dbReference type="AlphaFoldDB" id="A0A2H0BEW8"/>
<dbReference type="Proteomes" id="UP000228495">
    <property type="component" value="Unassembled WGS sequence"/>
</dbReference>
<accession>A0A2H0BEW8</accession>
<comment type="caution">
    <text evidence="2">The sequence shown here is derived from an EMBL/GenBank/DDBJ whole genome shotgun (WGS) entry which is preliminary data.</text>
</comment>
<name>A0A2H0BEW8_UNCKA</name>
<dbReference type="EMBL" id="PCSU01000082">
    <property type="protein sequence ID" value="PIP56129.1"/>
    <property type="molecule type" value="Genomic_DNA"/>
</dbReference>
<evidence type="ECO:0000313" key="2">
    <source>
        <dbReference type="EMBL" id="PIP56129.1"/>
    </source>
</evidence>
<feature type="non-terminal residue" evidence="2">
    <location>
        <position position="246"/>
    </location>
</feature>
<organism evidence="2 3">
    <name type="scientific">candidate division WWE3 bacterium CG22_combo_CG10-13_8_21_14_all_39_12</name>
    <dbReference type="NCBI Taxonomy" id="1975094"/>
    <lineage>
        <taxon>Bacteria</taxon>
        <taxon>Katanobacteria</taxon>
    </lineage>
</organism>